<sequence length="156" mass="17603">MNLRHLSEIVDERANDIKLSGKTKTANMVKTTQNLRDSQREDIYFSCHMVPYGLNTRYFGRSVEMDILQKGLCPYNYKKLEVIAIYGEGGVGITQLALQYANTSLDAYDVVLWIPAETQLKLTLTLVTFATKLGLRKAGDSEDDYQVDSEIKGLVE</sequence>
<keyword evidence="2" id="KW-1185">Reference proteome</keyword>
<evidence type="ECO:0000313" key="1">
    <source>
        <dbReference type="EMBL" id="PGH07404.1"/>
    </source>
</evidence>
<dbReference type="STRING" id="1447875.A0A2B7X6X8"/>
<dbReference type="Proteomes" id="UP000223968">
    <property type="component" value="Unassembled WGS sequence"/>
</dbReference>
<accession>A0A2B7X6X8</accession>
<name>A0A2B7X6X8_9EURO</name>
<proteinExistence type="predicted"/>
<comment type="caution">
    <text evidence="1">The sequence shown here is derived from an EMBL/GenBank/DDBJ whole genome shotgun (WGS) entry which is preliminary data.</text>
</comment>
<dbReference type="AlphaFoldDB" id="A0A2B7X6X8"/>
<dbReference type="SUPFAM" id="SSF52540">
    <property type="entry name" value="P-loop containing nucleoside triphosphate hydrolases"/>
    <property type="match status" value="1"/>
</dbReference>
<dbReference type="EMBL" id="PDNB01000110">
    <property type="protein sequence ID" value="PGH07404.1"/>
    <property type="molecule type" value="Genomic_DNA"/>
</dbReference>
<organism evidence="1 2">
    <name type="scientific">Helicocarpus griseus UAMH5409</name>
    <dbReference type="NCBI Taxonomy" id="1447875"/>
    <lineage>
        <taxon>Eukaryota</taxon>
        <taxon>Fungi</taxon>
        <taxon>Dikarya</taxon>
        <taxon>Ascomycota</taxon>
        <taxon>Pezizomycotina</taxon>
        <taxon>Eurotiomycetes</taxon>
        <taxon>Eurotiomycetidae</taxon>
        <taxon>Onygenales</taxon>
        <taxon>Ajellomycetaceae</taxon>
        <taxon>Helicocarpus</taxon>
    </lineage>
</organism>
<gene>
    <name evidence="1" type="ORF">AJ79_06306</name>
</gene>
<evidence type="ECO:0008006" key="3">
    <source>
        <dbReference type="Google" id="ProtNLM"/>
    </source>
</evidence>
<dbReference type="Gene3D" id="3.40.50.300">
    <property type="entry name" value="P-loop containing nucleotide triphosphate hydrolases"/>
    <property type="match status" value="1"/>
</dbReference>
<protein>
    <recommendedName>
        <fullName evidence="3">NB-ARC domain-containing protein</fullName>
    </recommendedName>
</protein>
<evidence type="ECO:0000313" key="2">
    <source>
        <dbReference type="Proteomes" id="UP000223968"/>
    </source>
</evidence>
<dbReference type="OrthoDB" id="4196780at2759"/>
<dbReference type="InterPro" id="IPR027417">
    <property type="entry name" value="P-loop_NTPase"/>
</dbReference>
<reference evidence="1 2" key="1">
    <citation type="submission" date="2017-10" db="EMBL/GenBank/DDBJ databases">
        <title>Comparative genomics in systemic dimorphic fungi from Ajellomycetaceae.</title>
        <authorList>
            <person name="Munoz J.F."/>
            <person name="Mcewen J.G."/>
            <person name="Clay O.K."/>
            <person name="Cuomo C.A."/>
        </authorList>
    </citation>
    <scope>NUCLEOTIDE SEQUENCE [LARGE SCALE GENOMIC DNA]</scope>
    <source>
        <strain evidence="1 2">UAMH5409</strain>
    </source>
</reference>